<comment type="subunit">
    <text evidence="8">Homodimer.</text>
</comment>
<keyword evidence="2 8" id="KW-0436">Ligase</keyword>
<dbReference type="NCBIfam" id="TIGR00552">
    <property type="entry name" value="nadE"/>
    <property type="match status" value="1"/>
</dbReference>
<dbReference type="EMBL" id="LT629792">
    <property type="protein sequence ID" value="SDT90631.1"/>
    <property type="molecule type" value="Genomic_DNA"/>
</dbReference>
<dbReference type="CDD" id="cd00553">
    <property type="entry name" value="NAD_synthase"/>
    <property type="match status" value="1"/>
</dbReference>
<sequence>MLAVLRAPSVRYDSDMTDHERQRAIMEELEVVEDFDAAHEVERRITFLAEYLKETGLKGYVLGISGGVDSTVAGRLSQLACEKVREDGGDATFVAMRLPYQVQADEDDAQDALSFIDADQVLTVNIGASTDAMWQAVSEADDDHVDSYTEFVKGNVKARERMIAQFTVAGARGMLVVGTDQAAEALVGFYTKFGDGAADVTPLTGLPKRRVRELGRYLGAPATLTDKVPTADLESDKPLRPDEVALGVTYEAIDDYLEGREVSEEDEQTIVRWHSRTAHKRALPLTPGRWEKTH</sequence>
<keyword evidence="5 8" id="KW-0067">ATP-binding</keyword>
<comment type="catalytic activity">
    <reaction evidence="8 10">
        <text>deamido-NAD(+) + NH4(+) + ATP = AMP + diphosphate + NAD(+) + H(+)</text>
        <dbReference type="Rhea" id="RHEA:21188"/>
        <dbReference type="ChEBI" id="CHEBI:15378"/>
        <dbReference type="ChEBI" id="CHEBI:28938"/>
        <dbReference type="ChEBI" id="CHEBI:30616"/>
        <dbReference type="ChEBI" id="CHEBI:33019"/>
        <dbReference type="ChEBI" id="CHEBI:57540"/>
        <dbReference type="ChEBI" id="CHEBI:58437"/>
        <dbReference type="ChEBI" id="CHEBI:456215"/>
        <dbReference type="EC" id="6.3.1.5"/>
    </reaction>
</comment>
<comment type="pathway">
    <text evidence="8">Cofactor biosynthesis; NAD(+) biosynthesis; NAD(+) from deamido-NAD(+) (ammonia route): step 1/1.</text>
</comment>
<keyword evidence="4 8" id="KW-0547">Nucleotide-binding</keyword>
<feature type="binding site" evidence="8">
    <location>
        <begin position="63"/>
        <end position="70"/>
    </location>
    <ligand>
        <name>ATP</name>
        <dbReference type="ChEBI" id="CHEBI:30616"/>
    </ligand>
</feature>
<dbReference type="InterPro" id="IPR022926">
    <property type="entry name" value="NH(3)-dep_NAD(+)_synth"/>
</dbReference>
<feature type="binding site" description="in other chain" evidence="8">
    <location>
        <begin position="279"/>
        <end position="280"/>
    </location>
    <ligand>
        <name>deamido-NAD(+)</name>
        <dbReference type="ChEBI" id="CHEBI:58437"/>
        <note>ligand shared between two neighboring subunits</note>
    </ligand>
</feature>
<feature type="binding site" evidence="8">
    <location>
        <position position="184"/>
    </location>
    <ligand>
        <name>Mg(2+)</name>
        <dbReference type="ChEBI" id="CHEBI:18420"/>
    </ligand>
</feature>
<evidence type="ECO:0000256" key="2">
    <source>
        <dbReference type="ARBA" id="ARBA00022598"/>
    </source>
</evidence>
<feature type="binding site" description="in other chain" evidence="8">
    <location>
        <position position="192"/>
    </location>
    <ligand>
        <name>deamido-NAD(+)</name>
        <dbReference type="ChEBI" id="CHEBI:58437"/>
        <note>ligand shared between two neighboring subunits</note>
    </ligand>
</feature>
<evidence type="ECO:0000313" key="12">
    <source>
        <dbReference type="EMBL" id="SDT90631.1"/>
    </source>
</evidence>
<keyword evidence="3 8" id="KW-0479">Metal-binding</keyword>
<comment type="function">
    <text evidence="8">Catalyzes the ATP-dependent amidation of deamido-NAD to form NAD. Uses ammonia as a nitrogen source.</text>
</comment>
<evidence type="ECO:0000259" key="11">
    <source>
        <dbReference type="Pfam" id="PF02540"/>
    </source>
</evidence>
<evidence type="ECO:0000256" key="9">
    <source>
        <dbReference type="RuleBase" id="RU003811"/>
    </source>
</evidence>
<dbReference type="NCBIfam" id="NF001979">
    <property type="entry name" value="PRK00768.1"/>
    <property type="match status" value="1"/>
</dbReference>
<dbReference type="HAMAP" id="MF_00193">
    <property type="entry name" value="NadE_ammonia_dep"/>
    <property type="match status" value="1"/>
</dbReference>
<feature type="domain" description="NAD/GMP synthase" evidence="11">
    <location>
        <begin position="41"/>
        <end position="284"/>
    </location>
</feature>
<feature type="binding site" evidence="8">
    <location>
        <position position="230"/>
    </location>
    <ligand>
        <name>ATP</name>
        <dbReference type="ChEBI" id="CHEBI:30616"/>
    </ligand>
</feature>
<organism evidence="12 13">
    <name type="scientific">Schaalia radingae</name>
    <dbReference type="NCBI Taxonomy" id="131110"/>
    <lineage>
        <taxon>Bacteria</taxon>
        <taxon>Bacillati</taxon>
        <taxon>Actinomycetota</taxon>
        <taxon>Actinomycetes</taxon>
        <taxon>Actinomycetales</taxon>
        <taxon>Actinomycetaceae</taxon>
        <taxon>Schaalia</taxon>
    </lineage>
</organism>
<dbReference type="Proteomes" id="UP000198976">
    <property type="component" value="Chromosome I"/>
</dbReference>
<name>A0ABY0V6J4_9ACTO</name>
<dbReference type="Gene3D" id="3.40.50.620">
    <property type="entry name" value="HUPs"/>
    <property type="match status" value="1"/>
</dbReference>
<feature type="binding site" evidence="8">
    <location>
        <position position="69"/>
    </location>
    <ligand>
        <name>Mg(2+)</name>
        <dbReference type="ChEBI" id="CHEBI:18420"/>
    </ligand>
</feature>
<feature type="binding site" evidence="8">
    <location>
        <position position="179"/>
    </location>
    <ligand>
        <name>ATP</name>
        <dbReference type="ChEBI" id="CHEBI:30616"/>
    </ligand>
</feature>
<dbReference type="InterPro" id="IPR022310">
    <property type="entry name" value="NAD/GMP_synthase"/>
</dbReference>
<reference evidence="12 13" key="1">
    <citation type="submission" date="2016-10" db="EMBL/GenBank/DDBJ databases">
        <authorList>
            <person name="Varghese N."/>
            <person name="Submissions S."/>
        </authorList>
    </citation>
    <scope>NUCLEOTIDE SEQUENCE [LARGE SCALE GENOMIC DNA]</scope>
    <source>
        <strain evidence="12 13">DSM 9169</strain>
    </source>
</reference>
<dbReference type="PANTHER" id="PTHR23090">
    <property type="entry name" value="NH 3 /GLUTAMINE-DEPENDENT NAD + SYNTHETASE"/>
    <property type="match status" value="1"/>
</dbReference>
<evidence type="ECO:0000256" key="3">
    <source>
        <dbReference type="ARBA" id="ARBA00022723"/>
    </source>
</evidence>
<feature type="binding site" evidence="8">
    <location>
        <position position="208"/>
    </location>
    <ligand>
        <name>ATP</name>
        <dbReference type="ChEBI" id="CHEBI:30616"/>
    </ligand>
</feature>
<evidence type="ECO:0000313" key="13">
    <source>
        <dbReference type="Proteomes" id="UP000198976"/>
    </source>
</evidence>
<feature type="binding site" description="in other chain" evidence="8">
    <location>
        <position position="159"/>
    </location>
    <ligand>
        <name>deamido-NAD(+)</name>
        <dbReference type="ChEBI" id="CHEBI:58437"/>
        <note>ligand shared between two neighboring subunits</note>
    </ligand>
</feature>
<evidence type="ECO:0000256" key="5">
    <source>
        <dbReference type="ARBA" id="ARBA00022840"/>
    </source>
</evidence>
<comment type="similarity">
    <text evidence="1 8 9">Belongs to the NAD synthetase family.</text>
</comment>
<accession>A0ABY0V6J4</accession>
<proteinExistence type="inferred from homology"/>
<dbReference type="SUPFAM" id="SSF52402">
    <property type="entry name" value="Adenine nucleotide alpha hydrolases-like"/>
    <property type="match status" value="1"/>
</dbReference>
<evidence type="ECO:0000256" key="8">
    <source>
        <dbReference type="HAMAP-Rule" id="MF_00193"/>
    </source>
</evidence>
<evidence type="ECO:0000256" key="7">
    <source>
        <dbReference type="ARBA" id="ARBA00023027"/>
    </source>
</evidence>
<keyword evidence="7 8" id="KW-0520">NAD</keyword>
<dbReference type="EC" id="6.3.1.5" evidence="8 10"/>
<evidence type="ECO:0000256" key="10">
    <source>
        <dbReference type="RuleBase" id="RU003812"/>
    </source>
</evidence>
<dbReference type="Pfam" id="PF02540">
    <property type="entry name" value="NAD_synthase"/>
    <property type="match status" value="1"/>
</dbReference>
<feature type="binding site" evidence="8">
    <location>
        <position position="199"/>
    </location>
    <ligand>
        <name>deamido-NAD(+)</name>
        <dbReference type="ChEBI" id="CHEBI:58437"/>
        <note>ligand shared between two neighboring subunits</note>
    </ligand>
</feature>
<keyword evidence="6 8" id="KW-0460">Magnesium</keyword>
<keyword evidence="13" id="KW-1185">Reference proteome</keyword>
<evidence type="ECO:0000256" key="1">
    <source>
        <dbReference type="ARBA" id="ARBA00005859"/>
    </source>
</evidence>
<dbReference type="InterPro" id="IPR014729">
    <property type="entry name" value="Rossmann-like_a/b/a_fold"/>
</dbReference>
<evidence type="ECO:0000256" key="6">
    <source>
        <dbReference type="ARBA" id="ARBA00022842"/>
    </source>
</evidence>
<dbReference type="PANTHER" id="PTHR23090:SF7">
    <property type="entry name" value="NH(3)-DEPENDENT NAD(+) SYNTHETASE"/>
    <property type="match status" value="1"/>
</dbReference>
<protein>
    <recommendedName>
        <fullName evidence="8 10">NH(3)-dependent NAD(+) synthetase</fullName>
        <ecNumber evidence="8 10">6.3.1.5</ecNumber>
    </recommendedName>
</protein>
<dbReference type="InterPro" id="IPR003694">
    <property type="entry name" value="NAD_synthase"/>
</dbReference>
<gene>
    <name evidence="8" type="primary">nadE</name>
    <name evidence="12" type="ORF">SAMN04489714_0766</name>
</gene>
<evidence type="ECO:0000256" key="4">
    <source>
        <dbReference type="ARBA" id="ARBA00022741"/>
    </source>
</evidence>